<reference evidence="1 2" key="1">
    <citation type="submission" date="2020-06" db="EMBL/GenBank/DDBJ databases">
        <title>Acidovorax antarctica sp. nov., isolated from Corinth ice sheet soil, Antarctic Fields Peninsula.</title>
        <authorList>
            <person name="Xu Q."/>
            <person name="Peng F."/>
        </authorList>
    </citation>
    <scope>NUCLEOTIDE SEQUENCE [LARGE SCALE GENOMIC DNA]</scope>
    <source>
        <strain evidence="1 2">16-35-5</strain>
    </source>
</reference>
<dbReference type="AlphaFoldDB" id="A0A6N1XA48"/>
<accession>A0A6N1XA48</accession>
<evidence type="ECO:0000313" key="1">
    <source>
        <dbReference type="EMBL" id="QKV54735.1"/>
    </source>
</evidence>
<keyword evidence="2" id="KW-1185">Reference proteome</keyword>
<dbReference type="KEGG" id="aant:HUK68_18560"/>
<protein>
    <submittedName>
        <fullName evidence="1">Uncharacterized protein</fullName>
    </submittedName>
</protein>
<dbReference type="RefSeq" id="WP_175505532.1">
    <property type="nucleotide sequence ID" value="NZ_CP054840.1"/>
</dbReference>
<evidence type="ECO:0000313" key="2">
    <source>
        <dbReference type="Proteomes" id="UP000509579"/>
    </source>
</evidence>
<dbReference type="EMBL" id="CP054840">
    <property type="protein sequence ID" value="QKV54735.1"/>
    <property type="molecule type" value="Genomic_DNA"/>
</dbReference>
<organism evidence="1 2">
    <name type="scientific">Comamonas antarctica</name>
    <dbReference type="NCBI Taxonomy" id="2743470"/>
    <lineage>
        <taxon>Bacteria</taxon>
        <taxon>Pseudomonadati</taxon>
        <taxon>Pseudomonadota</taxon>
        <taxon>Betaproteobacteria</taxon>
        <taxon>Burkholderiales</taxon>
        <taxon>Comamonadaceae</taxon>
        <taxon>Comamonas</taxon>
    </lineage>
</organism>
<dbReference type="Proteomes" id="UP000509579">
    <property type="component" value="Chromosome"/>
</dbReference>
<sequence length="52" mass="5692">MRQIIVKSDDEVKCFQRAATPVVAQMPASLGYIAKSNVRIRTVIPSLCGTDL</sequence>
<proteinExistence type="predicted"/>
<name>A0A6N1XA48_9BURK</name>
<gene>
    <name evidence="1" type="ORF">HUK68_18560</name>
</gene>